<sequence>MKSNAWRIPHDGIDQRRPLHPSSSLLLTQLAKNIHYIYLFNTSGSDIACFLHCDGSVLFVGAARLSRSPLLSGFEHFVLQNFHQLATLACAAFQVETKSKS</sequence>
<organism evidence="1 2">
    <name type="scientific">Ancylostoma ceylanicum</name>
    <dbReference type="NCBI Taxonomy" id="53326"/>
    <lineage>
        <taxon>Eukaryota</taxon>
        <taxon>Metazoa</taxon>
        <taxon>Ecdysozoa</taxon>
        <taxon>Nematoda</taxon>
        <taxon>Chromadorea</taxon>
        <taxon>Rhabditida</taxon>
        <taxon>Rhabditina</taxon>
        <taxon>Rhabditomorpha</taxon>
        <taxon>Strongyloidea</taxon>
        <taxon>Ancylostomatidae</taxon>
        <taxon>Ancylostomatinae</taxon>
        <taxon>Ancylostoma</taxon>
    </lineage>
</organism>
<dbReference type="Proteomes" id="UP000024635">
    <property type="component" value="Unassembled WGS sequence"/>
</dbReference>
<evidence type="ECO:0000313" key="2">
    <source>
        <dbReference type="Proteomes" id="UP000024635"/>
    </source>
</evidence>
<gene>
    <name evidence="1" type="primary">Acey_s0372.g159</name>
    <name evidence="1" type="ORF">Y032_0372g159</name>
</gene>
<accession>A0A016RU68</accession>
<comment type="caution">
    <text evidence="1">The sequence shown here is derived from an EMBL/GenBank/DDBJ whole genome shotgun (WGS) entry which is preliminary data.</text>
</comment>
<dbReference type="AlphaFoldDB" id="A0A016RU68"/>
<protein>
    <submittedName>
        <fullName evidence="1">Uncharacterized protein</fullName>
    </submittedName>
</protein>
<name>A0A016RU68_9BILA</name>
<keyword evidence="2" id="KW-1185">Reference proteome</keyword>
<proteinExistence type="predicted"/>
<reference evidence="2" key="1">
    <citation type="journal article" date="2015" name="Nat. Genet.">
        <title>The genome and transcriptome of the zoonotic hookworm Ancylostoma ceylanicum identify infection-specific gene families.</title>
        <authorList>
            <person name="Schwarz E.M."/>
            <person name="Hu Y."/>
            <person name="Antoshechkin I."/>
            <person name="Miller M.M."/>
            <person name="Sternberg P.W."/>
            <person name="Aroian R.V."/>
        </authorList>
    </citation>
    <scope>NUCLEOTIDE SEQUENCE</scope>
    <source>
        <strain evidence="2">HY135</strain>
    </source>
</reference>
<evidence type="ECO:0000313" key="1">
    <source>
        <dbReference type="EMBL" id="EYB81888.1"/>
    </source>
</evidence>
<dbReference type="EMBL" id="JARK01001708">
    <property type="protein sequence ID" value="EYB81888.1"/>
    <property type="molecule type" value="Genomic_DNA"/>
</dbReference>